<reference evidence="3" key="1">
    <citation type="journal article" date="2014" name="Environ. Microbiol.">
        <title>Comparative genomics of the marine bacterial genus Glaciecola reveals the high degree of genomic diversity and genomic characteristic for cold adaptation.</title>
        <authorList>
            <person name="Qin Q.L."/>
            <person name="Xie B.B."/>
            <person name="Yu Y."/>
            <person name="Shu Y.L."/>
            <person name="Rong J.C."/>
            <person name="Zhang Y.J."/>
            <person name="Zhao D.L."/>
            <person name="Chen X.L."/>
            <person name="Zhang X.Y."/>
            <person name="Chen B."/>
            <person name="Zhou B.C."/>
            <person name="Zhang Y.Z."/>
        </authorList>
    </citation>
    <scope>NUCLEOTIDE SEQUENCE [LARGE SCALE GENOMIC DNA]</scope>
    <source>
        <strain evidence="3">ACAM 615</strain>
    </source>
</reference>
<dbReference type="Gene3D" id="1.10.1660.10">
    <property type="match status" value="1"/>
</dbReference>
<feature type="domain" description="Transcription regulator MerR DNA binding" evidence="1">
    <location>
        <begin position="1"/>
        <end position="50"/>
    </location>
</feature>
<dbReference type="EMBL" id="BAEQ01000050">
    <property type="protein sequence ID" value="GAC29803.1"/>
    <property type="molecule type" value="Genomic_DNA"/>
</dbReference>
<protein>
    <recommendedName>
        <fullName evidence="1">Transcription regulator MerR DNA binding domain-containing protein</fullName>
    </recommendedName>
</protein>
<dbReference type="InterPro" id="IPR009061">
    <property type="entry name" value="DNA-bd_dom_put_sf"/>
</dbReference>
<name>K6ZLR5_9ALTE</name>
<dbReference type="Proteomes" id="UP000006251">
    <property type="component" value="Unassembled WGS sequence"/>
</dbReference>
<keyword evidence="3" id="KW-1185">Reference proteome</keyword>
<evidence type="ECO:0000313" key="2">
    <source>
        <dbReference type="EMBL" id="GAC29803.1"/>
    </source>
</evidence>
<organism evidence="2 3">
    <name type="scientific">Brumicola pallidula DSM 14239 = ACAM 615</name>
    <dbReference type="NCBI Taxonomy" id="1121922"/>
    <lineage>
        <taxon>Bacteria</taxon>
        <taxon>Pseudomonadati</taxon>
        <taxon>Pseudomonadota</taxon>
        <taxon>Gammaproteobacteria</taxon>
        <taxon>Alteromonadales</taxon>
        <taxon>Alteromonadaceae</taxon>
        <taxon>Brumicola</taxon>
    </lineage>
</organism>
<gene>
    <name evidence="2" type="ORF">GPAL_2952</name>
</gene>
<evidence type="ECO:0000313" key="3">
    <source>
        <dbReference type="Proteomes" id="UP000006251"/>
    </source>
</evidence>
<dbReference type="SUPFAM" id="SSF46955">
    <property type="entry name" value="Putative DNA-binding domain"/>
    <property type="match status" value="1"/>
</dbReference>
<dbReference type="AlphaFoldDB" id="K6ZLR5"/>
<sequence>MSIQEVKQLIENRENPESSCASITDTIEEHLAEVSARIEDLTALKVTLLGMSSACDGEGKIKDCGVLKKLSE</sequence>
<evidence type="ECO:0000259" key="1">
    <source>
        <dbReference type="Pfam" id="PF09278"/>
    </source>
</evidence>
<dbReference type="InterPro" id="IPR015358">
    <property type="entry name" value="Tscrpt_reg_MerR_DNA-bd"/>
</dbReference>
<dbReference type="Pfam" id="PF09278">
    <property type="entry name" value="MerR-DNA-bind"/>
    <property type="match status" value="1"/>
</dbReference>
<dbReference type="STRING" id="1121922.GCA_000428905_00434"/>
<accession>K6ZLR5</accession>
<proteinExistence type="predicted"/>
<comment type="caution">
    <text evidence="2">The sequence shown here is derived from an EMBL/GenBank/DDBJ whole genome shotgun (WGS) entry which is preliminary data.</text>
</comment>